<name>A0ABR9WNX7_9FLAO</name>
<dbReference type="InterPro" id="IPR036890">
    <property type="entry name" value="HATPase_C_sf"/>
</dbReference>
<gene>
    <name evidence="7" type="ORF">IM755_00635</name>
</gene>
<keyword evidence="3" id="KW-0902">Two-component regulatory system</keyword>
<dbReference type="SMART" id="SM00028">
    <property type="entry name" value="TPR"/>
    <property type="match status" value="5"/>
</dbReference>
<keyword evidence="5" id="KW-1133">Transmembrane helix</keyword>
<keyword evidence="4" id="KW-0802">TPR repeat</keyword>
<evidence type="ECO:0000313" key="8">
    <source>
        <dbReference type="Proteomes" id="UP000656274"/>
    </source>
</evidence>
<dbReference type="PANTHER" id="PTHR24421">
    <property type="entry name" value="NITRATE/NITRITE SENSOR PROTEIN NARX-RELATED"/>
    <property type="match status" value="1"/>
</dbReference>
<accession>A0ABR9WNX7</accession>
<organism evidence="7 8">
    <name type="scientific">Flavobacterium proteolyticum</name>
    <dbReference type="NCBI Taxonomy" id="2911683"/>
    <lineage>
        <taxon>Bacteria</taxon>
        <taxon>Pseudomonadati</taxon>
        <taxon>Bacteroidota</taxon>
        <taxon>Flavobacteriia</taxon>
        <taxon>Flavobacteriales</taxon>
        <taxon>Flavobacteriaceae</taxon>
        <taxon>Flavobacterium</taxon>
    </lineage>
</organism>
<dbReference type="Gene3D" id="3.30.565.10">
    <property type="entry name" value="Histidine kinase-like ATPase, C-terminal domain"/>
    <property type="match status" value="1"/>
</dbReference>
<keyword evidence="5" id="KW-0812">Transmembrane</keyword>
<feature type="repeat" description="TPR" evidence="4">
    <location>
        <begin position="151"/>
        <end position="184"/>
    </location>
</feature>
<dbReference type="Pfam" id="PF07730">
    <property type="entry name" value="HisKA_3"/>
    <property type="match status" value="1"/>
</dbReference>
<comment type="caution">
    <text evidence="7">The sequence shown here is derived from an EMBL/GenBank/DDBJ whole genome shotgun (WGS) entry which is preliminary data.</text>
</comment>
<dbReference type="Gene3D" id="1.25.40.10">
    <property type="entry name" value="Tetratricopeptide repeat domain"/>
    <property type="match status" value="1"/>
</dbReference>
<dbReference type="Gene3D" id="1.20.5.1930">
    <property type="match status" value="1"/>
</dbReference>
<evidence type="ECO:0000256" key="5">
    <source>
        <dbReference type="SAM" id="Phobius"/>
    </source>
</evidence>
<sequence length="622" mass="71208">MNKCLFFLKCIAICLILFSCSKENQFTENQKKIIRLYNEIYSSKYKINSNQKRIIDSLESYSKVEDLPFKTVVKVAKIFDYQKEGKELLLMKEIISAEQNLAIYPNDSLFYHVILAKANYFKNSGNYDESLKNYLKAKKSAVSIGDTLKISGVLANIGQLYYQKNDLKTAISYSNQAIAILKNNTSQPPYLIASHTLANIAGMSGKFDEALRIDETCIKICDDLDADVLKVMFLDNKANCYLYSNQLEKAELAFKECLAIDLKVKHKKQIADTYTNLANLHAFKGNEKLMFDYINKSAKIINQINYKPGLLKNYALLQEFYEKNNNFKEASKYSKDYLKVYKELMNEKKETTQAVYQVIHQKEEKEKLILEKQLQYEEAKIWIGIILFALVVIAALFYYKSKKQKADLMFQSKLNEVKLTTKLHEQKIEISRELHDNIGAQLTFINSIIESLRKSDGIKDEKNKMKLAAVSDFTKQTISELRDTIWVLNPNNLNGEELRARMINFIKNAQDSSEQIKFKSNIDINSDLNFNSKFGITIMRVFQEIINNAVKHSNANKVTIDVLTKNQSLSISIIDDGVGFNLDDVDGNGIHNIKNRVSQLDGTVDILSEKSKGTNILISIPL</sequence>
<dbReference type="CDD" id="cd16917">
    <property type="entry name" value="HATPase_UhpB-NarQ-NarX-like"/>
    <property type="match status" value="1"/>
</dbReference>
<dbReference type="PROSITE" id="PS50005">
    <property type="entry name" value="TPR"/>
    <property type="match status" value="1"/>
</dbReference>
<dbReference type="PROSITE" id="PS51257">
    <property type="entry name" value="PROKAR_LIPOPROTEIN"/>
    <property type="match status" value="1"/>
</dbReference>
<dbReference type="InterPro" id="IPR050482">
    <property type="entry name" value="Sensor_HK_TwoCompSys"/>
</dbReference>
<evidence type="ECO:0000259" key="6">
    <source>
        <dbReference type="PROSITE" id="PS50109"/>
    </source>
</evidence>
<dbReference type="Proteomes" id="UP000656274">
    <property type="component" value="Unassembled WGS sequence"/>
</dbReference>
<dbReference type="EMBL" id="JADFTZ010000001">
    <property type="protein sequence ID" value="MBE9575204.1"/>
    <property type="molecule type" value="Genomic_DNA"/>
</dbReference>
<keyword evidence="8" id="KW-1185">Reference proteome</keyword>
<dbReference type="SUPFAM" id="SSF55874">
    <property type="entry name" value="ATPase domain of HSP90 chaperone/DNA topoisomerase II/histidine kinase"/>
    <property type="match status" value="1"/>
</dbReference>
<dbReference type="InterPro" id="IPR011712">
    <property type="entry name" value="Sig_transdc_His_kin_sub3_dim/P"/>
</dbReference>
<keyword evidence="5" id="KW-0472">Membrane</keyword>
<dbReference type="Pfam" id="PF13181">
    <property type="entry name" value="TPR_8"/>
    <property type="match status" value="1"/>
</dbReference>
<dbReference type="InterPro" id="IPR011990">
    <property type="entry name" value="TPR-like_helical_dom_sf"/>
</dbReference>
<feature type="domain" description="Histidine kinase" evidence="6">
    <location>
        <begin position="433"/>
        <end position="622"/>
    </location>
</feature>
<keyword evidence="1" id="KW-0808">Transferase</keyword>
<dbReference type="Pfam" id="PF13424">
    <property type="entry name" value="TPR_12"/>
    <property type="match status" value="1"/>
</dbReference>
<dbReference type="InterPro" id="IPR003594">
    <property type="entry name" value="HATPase_dom"/>
</dbReference>
<dbReference type="InterPro" id="IPR019734">
    <property type="entry name" value="TPR_rpt"/>
</dbReference>
<dbReference type="Pfam" id="PF02518">
    <property type="entry name" value="HATPase_c"/>
    <property type="match status" value="1"/>
</dbReference>
<dbReference type="RefSeq" id="WP_194093154.1">
    <property type="nucleotide sequence ID" value="NZ_JADFTZ010000001.1"/>
</dbReference>
<dbReference type="SUPFAM" id="SSF48452">
    <property type="entry name" value="TPR-like"/>
    <property type="match status" value="2"/>
</dbReference>
<dbReference type="InterPro" id="IPR005467">
    <property type="entry name" value="His_kinase_dom"/>
</dbReference>
<evidence type="ECO:0000256" key="4">
    <source>
        <dbReference type="PROSITE-ProRule" id="PRU00339"/>
    </source>
</evidence>
<evidence type="ECO:0000313" key="7">
    <source>
        <dbReference type="EMBL" id="MBE9575204.1"/>
    </source>
</evidence>
<protein>
    <submittedName>
        <fullName evidence="7">Tetratricopeptide repeat protein</fullName>
    </submittedName>
</protein>
<keyword evidence="2" id="KW-0418">Kinase</keyword>
<reference evidence="7 8" key="1">
    <citation type="submission" date="2020-10" db="EMBL/GenBank/DDBJ databases">
        <title>The genome sequence of Flavobacterium aquaticum 1Y8A.</title>
        <authorList>
            <person name="Liu Y."/>
        </authorList>
    </citation>
    <scope>NUCLEOTIDE SEQUENCE [LARGE SCALE GENOMIC DNA]</scope>
    <source>
        <strain evidence="7 8">1Y8A</strain>
    </source>
</reference>
<feature type="transmembrane region" description="Helical" evidence="5">
    <location>
        <begin position="381"/>
        <end position="399"/>
    </location>
</feature>
<evidence type="ECO:0000256" key="3">
    <source>
        <dbReference type="ARBA" id="ARBA00023012"/>
    </source>
</evidence>
<dbReference type="PROSITE" id="PS50109">
    <property type="entry name" value="HIS_KIN"/>
    <property type="match status" value="1"/>
</dbReference>
<evidence type="ECO:0000256" key="1">
    <source>
        <dbReference type="ARBA" id="ARBA00022679"/>
    </source>
</evidence>
<evidence type="ECO:0000256" key="2">
    <source>
        <dbReference type="ARBA" id="ARBA00022777"/>
    </source>
</evidence>
<proteinExistence type="predicted"/>